<dbReference type="Proteomes" id="UP001283341">
    <property type="component" value="Unassembled WGS sequence"/>
</dbReference>
<sequence>MSSHPPDFTGFKALSFDCYGTLIDWESGLAADLFPLLSQFPPTHPWAEKPSRAVKRFNEFSEHLWATKPTQLYNENLMESFSLLAKEAGLTVSEAETNAVGTGPGRWTAFADTVAGLQKLKKHYRLIILSNVDNNNIQRAVKTALAPVEFDGVYTAENIGSYKPDLNNFRYLFAHAKDEFGVDWEKKELLHVARGLTADHGPAAALGFPSVWIARGGDVEENYGIGEDYKKLIAQGKIKFVTKFDTIGDFADEVERQFAAKK</sequence>
<dbReference type="InterPro" id="IPR023214">
    <property type="entry name" value="HAD_sf"/>
</dbReference>
<dbReference type="GO" id="GO:0016787">
    <property type="term" value="F:hydrolase activity"/>
    <property type="evidence" value="ECO:0007669"/>
    <property type="project" value="UniProtKB-KW"/>
</dbReference>
<name>A0AAE0IPR2_9PEZI</name>
<gene>
    <name evidence="2" type="ORF">B0H66DRAFT_13841</name>
</gene>
<dbReference type="InterPro" id="IPR036412">
    <property type="entry name" value="HAD-like_sf"/>
</dbReference>
<proteinExistence type="predicted"/>
<keyword evidence="3" id="KW-1185">Reference proteome</keyword>
<keyword evidence="1" id="KW-0378">Hydrolase</keyword>
<dbReference type="AlphaFoldDB" id="A0AAE0IPR2"/>
<evidence type="ECO:0000313" key="2">
    <source>
        <dbReference type="EMBL" id="KAK3329098.1"/>
    </source>
</evidence>
<organism evidence="2 3">
    <name type="scientific">Apodospora peruviana</name>
    <dbReference type="NCBI Taxonomy" id="516989"/>
    <lineage>
        <taxon>Eukaryota</taxon>
        <taxon>Fungi</taxon>
        <taxon>Dikarya</taxon>
        <taxon>Ascomycota</taxon>
        <taxon>Pezizomycotina</taxon>
        <taxon>Sordariomycetes</taxon>
        <taxon>Sordariomycetidae</taxon>
        <taxon>Sordariales</taxon>
        <taxon>Lasiosphaeriaceae</taxon>
        <taxon>Apodospora</taxon>
    </lineage>
</organism>
<comment type="caution">
    <text evidence="2">The sequence shown here is derived from an EMBL/GenBank/DDBJ whole genome shotgun (WGS) entry which is preliminary data.</text>
</comment>
<reference evidence="2" key="1">
    <citation type="journal article" date="2023" name="Mol. Phylogenet. Evol.">
        <title>Genome-scale phylogeny and comparative genomics of the fungal order Sordariales.</title>
        <authorList>
            <person name="Hensen N."/>
            <person name="Bonometti L."/>
            <person name="Westerberg I."/>
            <person name="Brannstrom I.O."/>
            <person name="Guillou S."/>
            <person name="Cros-Aarteil S."/>
            <person name="Calhoun S."/>
            <person name="Haridas S."/>
            <person name="Kuo A."/>
            <person name="Mondo S."/>
            <person name="Pangilinan J."/>
            <person name="Riley R."/>
            <person name="LaButti K."/>
            <person name="Andreopoulos B."/>
            <person name="Lipzen A."/>
            <person name="Chen C."/>
            <person name="Yan M."/>
            <person name="Daum C."/>
            <person name="Ng V."/>
            <person name="Clum A."/>
            <person name="Steindorff A."/>
            <person name="Ohm R.A."/>
            <person name="Martin F."/>
            <person name="Silar P."/>
            <person name="Natvig D.O."/>
            <person name="Lalanne C."/>
            <person name="Gautier V."/>
            <person name="Ament-Velasquez S.L."/>
            <person name="Kruys A."/>
            <person name="Hutchinson M.I."/>
            <person name="Powell A.J."/>
            <person name="Barry K."/>
            <person name="Miller A.N."/>
            <person name="Grigoriev I.V."/>
            <person name="Debuchy R."/>
            <person name="Gladieux P."/>
            <person name="Hiltunen Thoren M."/>
            <person name="Johannesson H."/>
        </authorList>
    </citation>
    <scope>NUCLEOTIDE SEQUENCE</scope>
    <source>
        <strain evidence="2">CBS 118394</strain>
    </source>
</reference>
<dbReference type="SUPFAM" id="SSF56784">
    <property type="entry name" value="HAD-like"/>
    <property type="match status" value="1"/>
</dbReference>
<protein>
    <submittedName>
        <fullName evidence="2">HAD-like domain-containing protein</fullName>
    </submittedName>
</protein>
<accession>A0AAE0IPR2</accession>
<dbReference type="Pfam" id="PF00702">
    <property type="entry name" value="Hydrolase"/>
    <property type="match status" value="1"/>
</dbReference>
<evidence type="ECO:0000256" key="1">
    <source>
        <dbReference type="ARBA" id="ARBA00022801"/>
    </source>
</evidence>
<dbReference type="EMBL" id="JAUEDM010000001">
    <property type="protein sequence ID" value="KAK3329098.1"/>
    <property type="molecule type" value="Genomic_DNA"/>
</dbReference>
<evidence type="ECO:0000313" key="3">
    <source>
        <dbReference type="Proteomes" id="UP001283341"/>
    </source>
</evidence>
<dbReference type="Gene3D" id="3.40.50.1000">
    <property type="entry name" value="HAD superfamily/HAD-like"/>
    <property type="match status" value="1"/>
</dbReference>
<dbReference type="PANTHER" id="PTHR43316">
    <property type="entry name" value="HYDROLASE, HALOACID DELAHOGENASE-RELATED"/>
    <property type="match status" value="1"/>
</dbReference>
<reference evidence="2" key="2">
    <citation type="submission" date="2023-06" db="EMBL/GenBank/DDBJ databases">
        <authorList>
            <consortium name="Lawrence Berkeley National Laboratory"/>
            <person name="Haridas S."/>
            <person name="Hensen N."/>
            <person name="Bonometti L."/>
            <person name="Westerberg I."/>
            <person name="Brannstrom I.O."/>
            <person name="Guillou S."/>
            <person name="Cros-Aarteil S."/>
            <person name="Calhoun S."/>
            <person name="Kuo A."/>
            <person name="Mondo S."/>
            <person name="Pangilinan J."/>
            <person name="Riley R."/>
            <person name="Labutti K."/>
            <person name="Andreopoulos B."/>
            <person name="Lipzen A."/>
            <person name="Chen C."/>
            <person name="Yanf M."/>
            <person name="Daum C."/>
            <person name="Ng V."/>
            <person name="Clum A."/>
            <person name="Steindorff A."/>
            <person name="Ohm R."/>
            <person name="Martin F."/>
            <person name="Silar P."/>
            <person name="Natvig D."/>
            <person name="Lalanne C."/>
            <person name="Gautier V."/>
            <person name="Ament-Velasquez S.L."/>
            <person name="Kruys A."/>
            <person name="Hutchinson M.I."/>
            <person name="Powell A.J."/>
            <person name="Barry K."/>
            <person name="Miller A.N."/>
            <person name="Grigoriev I.V."/>
            <person name="Debuchy R."/>
            <person name="Gladieux P."/>
            <person name="Thoren M.H."/>
            <person name="Johannesson H."/>
        </authorList>
    </citation>
    <scope>NUCLEOTIDE SEQUENCE</scope>
    <source>
        <strain evidence="2">CBS 118394</strain>
    </source>
</reference>
<dbReference type="Gene3D" id="1.10.150.750">
    <property type="match status" value="1"/>
</dbReference>
<dbReference type="InterPro" id="IPR051540">
    <property type="entry name" value="S-2-haloacid_dehalogenase"/>
</dbReference>
<dbReference type="PANTHER" id="PTHR43316:SF9">
    <property type="entry name" value="ACID DEHALOGENASE, PUTATIVE (AFU_ORTHOLOGUE AFUA_6G14460)-RELATED"/>
    <property type="match status" value="1"/>
</dbReference>